<protein>
    <submittedName>
        <fullName evidence="1">Uncharacterized protein</fullName>
    </submittedName>
</protein>
<accession>W9QDP2</accession>
<dbReference type="AlphaFoldDB" id="W9QDP2"/>
<dbReference type="EMBL" id="JH650968">
    <property type="protein sequence ID" value="EXA52607.1"/>
    <property type="molecule type" value="Genomic_DNA"/>
</dbReference>
<sequence>MSEKGGAEVRSFFPERFAISTFQIFVSLSDRLERHLGQG</sequence>
<reference evidence="1" key="2">
    <citation type="submission" date="2012-05" db="EMBL/GenBank/DDBJ databases">
        <title>Annotation of the Genome Sequence of Fusarium oxysporum HDV247.</title>
        <authorList>
            <consortium name="The Broad Institute Genomics Platform"/>
            <person name="Ma L.-J."/>
            <person name="Corby-Kistler H."/>
            <person name="Broz K."/>
            <person name="Gale L.R."/>
            <person name="Jonkers W."/>
            <person name="O'Donnell K."/>
            <person name="Ploetz R."/>
            <person name="Steinberg C."/>
            <person name="Schwartz D.C."/>
            <person name="VanEtten H."/>
            <person name="Zhou S."/>
            <person name="Young S.K."/>
            <person name="Zeng Q."/>
            <person name="Gargeya S."/>
            <person name="Fitzgerald M."/>
            <person name="Abouelleil A."/>
            <person name="Alvarado L."/>
            <person name="Chapman S.B."/>
            <person name="Gainer-Dewar J."/>
            <person name="Goldberg J."/>
            <person name="Griggs A."/>
            <person name="Gujja S."/>
            <person name="Hansen M."/>
            <person name="Howarth C."/>
            <person name="Imamovic A."/>
            <person name="Ireland A."/>
            <person name="Larimer J."/>
            <person name="McCowan C."/>
            <person name="Murphy C."/>
            <person name="Pearson M."/>
            <person name="Poon T.W."/>
            <person name="Priest M."/>
            <person name="Roberts A."/>
            <person name="Saif S."/>
            <person name="Shea T."/>
            <person name="Sykes S."/>
            <person name="Wortman J."/>
            <person name="Nusbaum C."/>
            <person name="Birren B."/>
        </authorList>
    </citation>
    <scope>NUCLEOTIDE SEQUENCE</scope>
    <source>
        <strain evidence="1">HDV247</strain>
    </source>
</reference>
<dbReference type="HOGENOM" id="CLU_3320064_0_0_1"/>
<gene>
    <name evidence="1" type="ORF">FOVG_00822</name>
</gene>
<dbReference type="Proteomes" id="UP000030751">
    <property type="component" value="Unassembled WGS sequence"/>
</dbReference>
<evidence type="ECO:0000313" key="1">
    <source>
        <dbReference type="EMBL" id="EXA52607.1"/>
    </source>
</evidence>
<reference evidence="1" key="1">
    <citation type="submission" date="2011-10" db="EMBL/GenBank/DDBJ databases">
        <title>The Genome Sequence of Fusarium oxysporum HDV247.</title>
        <authorList>
            <consortium name="The Broad Institute Genome Sequencing Platform"/>
            <person name="Ma L.-J."/>
            <person name="Gale L.R."/>
            <person name="Schwartz D.C."/>
            <person name="Zhou S."/>
            <person name="Corby-Kistler H."/>
            <person name="Young S.K."/>
            <person name="Zeng Q."/>
            <person name="Gargeya S."/>
            <person name="Fitzgerald M."/>
            <person name="Haas B."/>
            <person name="Abouelleil A."/>
            <person name="Alvarado L."/>
            <person name="Arachchi H.M."/>
            <person name="Berlin A."/>
            <person name="Brown A."/>
            <person name="Chapman S.B."/>
            <person name="Chen Z."/>
            <person name="Dunbar C."/>
            <person name="Freedman E."/>
            <person name="Gearin G."/>
            <person name="Goldberg J."/>
            <person name="Griggs A."/>
            <person name="Gujja S."/>
            <person name="Heiman D."/>
            <person name="Howarth C."/>
            <person name="Larson L."/>
            <person name="Lui A."/>
            <person name="MacDonald P.J.P."/>
            <person name="Montmayeur A."/>
            <person name="Murphy C."/>
            <person name="Neiman D."/>
            <person name="Pearson M."/>
            <person name="Priest M."/>
            <person name="Roberts A."/>
            <person name="Saif S."/>
            <person name="Shea T."/>
            <person name="Shenoy N."/>
            <person name="Sisk P."/>
            <person name="Stolte C."/>
            <person name="Sykes S."/>
            <person name="Wortman J."/>
            <person name="Nusbaum C."/>
            <person name="Birren B."/>
        </authorList>
    </citation>
    <scope>NUCLEOTIDE SEQUENCE [LARGE SCALE GENOMIC DNA]</scope>
    <source>
        <strain evidence="1">HDV247</strain>
    </source>
</reference>
<name>W9QDP2_FUSOX</name>
<organism evidence="1">
    <name type="scientific">Fusarium oxysporum f. sp. pisi HDV247</name>
    <dbReference type="NCBI Taxonomy" id="1080344"/>
    <lineage>
        <taxon>Eukaryota</taxon>
        <taxon>Fungi</taxon>
        <taxon>Dikarya</taxon>
        <taxon>Ascomycota</taxon>
        <taxon>Pezizomycotina</taxon>
        <taxon>Sordariomycetes</taxon>
        <taxon>Hypocreomycetidae</taxon>
        <taxon>Hypocreales</taxon>
        <taxon>Nectriaceae</taxon>
        <taxon>Fusarium</taxon>
        <taxon>Fusarium oxysporum species complex</taxon>
    </lineage>
</organism>
<proteinExistence type="predicted"/>